<feature type="chain" id="PRO_5037892829" evidence="1">
    <location>
        <begin position="24"/>
        <end position="51"/>
    </location>
</feature>
<keyword evidence="1" id="KW-0732">Signal</keyword>
<sequence>MAAAAAGILLSLGSVAVATPAHADNEVAKLVCGALLLGYDQAQFVGCQNLE</sequence>
<reference evidence="2" key="2">
    <citation type="submission" date="2020-09" db="EMBL/GenBank/DDBJ databases">
        <authorList>
            <person name="Sun Q."/>
            <person name="Ohkuma M."/>
        </authorList>
    </citation>
    <scope>NUCLEOTIDE SEQUENCE</scope>
    <source>
        <strain evidence="2">JCM 4633</strain>
    </source>
</reference>
<reference evidence="2" key="1">
    <citation type="journal article" date="2014" name="Int. J. Syst. Evol. Microbiol.">
        <title>Complete genome sequence of Corynebacterium casei LMG S-19264T (=DSM 44701T), isolated from a smear-ripened cheese.</title>
        <authorList>
            <consortium name="US DOE Joint Genome Institute (JGI-PGF)"/>
            <person name="Walter F."/>
            <person name="Albersmeier A."/>
            <person name="Kalinowski J."/>
            <person name="Ruckert C."/>
        </authorList>
    </citation>
    <scope>NUCLEOTIDE SEQUENCE</scope>
    <source>
        <strain evidence="2">JCM 4633</strain>
    </source>
</reference>
<dbReference type="Proteomes" id="UP000646244">
    <property type="component" value="Unassembled WGS sequence"/>
</dbReference>
<feature type="signal peptide" evidence="1">
    <location>
        <begin position="1"/>
        <end position="23"/>
    </location>
</feature>
<name>A0A918TR71_STRCJ</name>
<gene>
    <name evidence="2" type="ORF">GCM10010507_40550</name>
</gene>
<dbReference type="AlphaFoldDB" id="A0A918TR71"/>
<evidence type="ECO:0000256" key="1">
    <source>
        <dbReference type="SAM" id="SignalP"/>
    </source>
</evidence>
<accession>A0A918TR71</accession>
<comment type="caution">
    <text evidence="2">The sequence shown here is derived from an EMBL/GenBank/DDBJ whole genome shotgun (WGS) entry which is preliminary data.</text>
</comment>
<evidence type="ECO:0000313" key="2">
    <source>
        <dbReference type="EMBL" id="GHC59572.1"/>
    </source>
</evidence>
<organism evidence="2 3">
    <name type="scientific">Streptomyces cinnamoneus</name>
    <name type="common">Streptoverticillium cinnamoneum</name>
    <dbReference type="NCBI Taxonomy" id="53446"/>
    <lineage>
        <taxon>Bacteria</taxon>
        <taxon>Bacillati</taxon>
        <taxon>Actinomycetota</taxon>
        <taxon>Actinomycetes</taxon>
        <taxon>Kitasatosporales</taxon>
        <taxon>Streptomycetaceae</taxon>
        <taxon>Streptomyces</taxon>
        <taxon>Streptomyces cinnamoneus group</taxon>
    </lineage>
</organism>
<dbReference type="RefSeq" id="WP_190111270.1">
    <property type="nucleotide sequence ID" value="NZ_BMVB01000014.1"/>
</dbReference>
<proteinExistence type="predicted"/>
<dbReference type="EMBL" id="BMVB01000014">
    <property type="protein sequence ID" value="GHC59572.1"/>
    <property type="molecule type" value="Genomic_DNA"/>
</dbReference>
<protein>
    <submittedName>
        <fullName evidence="2">Uncharacterized protein</fullName>
    </submittedName>
</protein>
<evidence type="ECO:0000313" key="3">
    <source>
        <dbReference type="Proteomes" id="UP000646244"/>
    </source>
</evidence>